<comment type="caution">
    <text evidence="2">The sequence shown here is derived from an EMBL/GenBank/DDBJ whole genome shotgun (WGS) entry which is preliminary data.</text>
</comment>
<gene>
    <name evidence="2" type="ORF">ASILVAE211_22745</name>
</gene>
<name>A0A964E164_9PROT</name>
<dbReference type="PANTHER" id="PTHR36505:SF1">
    <property type="entry name" value="BLR1072 PROTEIN"/>
    <property type="match status" value="1"/>
</dbReference>
<keyword evidence="3" id="KW-1185">Reference proteome</keyword>
<accession>A0A964E164</accession>
<dbReference type="InterPro" id="IPR011033">
    <property type="entry name" value="PRC_barrel-like_sf"/>
</dbReference>
<reference evidence="2" key="2">
    <citation type="submission" date="2021-01" db="EMBL/GenBank/DDBJ databases">
        <authorList>
            <person name="Mieszkin S."/>
            <person name="Pouder E."/>
            <person name="Alain K."/>
        </authorList>
    </citation>
    <scope>NUCLEOTIDE SEQUENCE</scope>
    <source>
        <strain evidence="2">HW T2.11</strain>
    </source>
</reference>
<evidence type="ECO:0000259" key="1">
    <source>
        <dbReference type="Pfam" id="PF05239"/>
    </source>
</evidence>
<evidence type="ECO:0000313" key="3">
    <source>
        <dbReference type="Proteomes" id="UP000708298"/>
    </source>
</evidence>
<reference evidence="2" key="1">
    <citation type="journal article" date="2021" name="Microorganisms">
        <title>Acidisoma silvae sp. nov. and Acidisomacellulosilytica sp. nov., Two Acidophilic Bacteria Isolated from Decaying Wood, Hydrolyzing Cellulose and Producing Poly-3-hydroxybutyrate.</title>
        <authorList>
            <person name="Mieszkin S."/>
            <person name="Pouder E."/>
            <person name="Uroz S."/>
            <person name="Simon-Colin C."/>
            <person name="Alain K."/>
        </authorList>
    </citation>
    <scope>NUCLEOTIDE SEQUENCE</scope>
    <source>
        <strain evidence="2">HW T2.11</strain>
    </source>
</reference>
<sequence length="138" mass="15393">MANLDTEYTSGRLIATSKVNGTAVYDTAGEKLDSIYDVMLDKLSGKPDFAVMSFGGIFWMGARYHPLPWNQLKYDTGLGGYIINADRSRLEGAPSYEADELSIWDDKRSNDIDIYYGSEPRYDIGSLDDTGLRSRNAI</sequence>
<feature type="domain" description="PRC-barrel" evidence="1">
    <location>
        <begin position="15"/>
        <end position="89"/>
    </location>
</feature>
<dbReference type="RefSeq" id="WP_227323672.1">
    <property type="nucleotide sequence ID" value="NZ_JAESVB010000022.1"/>
</dbReference>
<protein>
    <submittedName>
        <fullName evidence="2">PRC-barrel domain-containing protein</fullName>
    </submittedName>
</protein>
<dbReference type="Pfam" id="PF05239">
    <property type="entry name" value="PRC"/>
    <property type="match status" value="1"/>
</dbReference>
<dbReference type="SUPFAM" id="SSF50346">
    <property type="entry name" value="PRC-barrel domain"/>
    <property type="match status" value="1"/>
</dbReference>
<dbReference type="PANTHER" id="PTHR36505">
    <property type="entry name" value="BLR1072 PROTEIN"/>
    <property type="match status" value="1"/>
</dbReference>
<proteinExistence type="predicted"/>
<dbReference type="AlphaFoldDB" id="A0A964E164"/>
<dbReference type="InterPro" id="IPR027275">
    <property type="entry name" value="PRC-brl_dom"/>
</dbReference>
<organism evidence="2 3">
    <name type="scientific">Acidisoma silvae</name>
    <dbReference type="NCBI Taxonomy" id="2802396"/>
    <lineage>
        <taxon>Bacteria</taxon>
        <taxon>Pseudomonadati</taxon>
        <taxon>Pseudomonadota</taxon>
        <taxon>Alphaproteobacteria</taxon>
        <taxon>Acetobacterales</taxon>
        <taxon>Acidocellaceae</taxon>
        <taxon>Acidisoma</taxon>
    </lineage>
</organism>
<dbReference type="Proteomes" id="UP000708298">
    <property type="component" value="Unassembled WGS sequence"/>
</dbReference>
<dbReference type="EMBL" id="JAESVB010000022">
    <property type="protein sequence ID" value="MCB8878026.1"/>
    <property type="molecule type" value="Genomic_DNA"/>
</dbReference>
<dbReference type="Gene3D" id="2.30.30.240">
    <property type="entry name" value="PRC-barrel domain"/>
    <property type="match status" value="1"/>
</dbReference>
<evidence type="ECO:0000313" key="2">
    <source>
        <dbReference type="EMBL" id="MCB8878026.1"/>
    </source>
</evidence>